<evidence type="ECO:0000313" key="3">
    <source>
        <dbReference type="Proteomes" id="UP000318380"/>
    </source>
</evidence>
<dbReference type="Gene3D" id="3.40.630.30">
    <property type="match status" value="1"/>
</dbReference>
<sequence>MSEPHQGNGLGLHLVSTAAAHARAAGATRFLLVVSAANDKMLRLVRRYWPSPRTERDGALLTFLVPAVLPARTALVSA</sequence>
<dbReference type="Proteomes" id="UP000318380">
    <property type="component" value="Unassembled WGS sequence"/>
</dbReference>
<gene>
    <name evidence="2" type="ORF">FB561_3609</name>
</gene>
<keyword evidence="3" id="KW-1185">Reference proteome</keyword>
<reference evidence="2 3" key="1">
    <citation type="submission" date="2019-06" db="EMBL/GenBank/DDBJ databases">
        <title>Sequencing the genomes of 1000 actinobacteria strains.</title>
        <authorList>
            <person name="Klenk H.-P."/>
        </authorList>
    </citation>
    <scope>NUCLEOTIDE SEQUENCE [LARGE SCALE GENOMIC DNA]</scope>
    <source>
        <strain evidence="2 3">DSM 24683</strain>
    </source>
</reference>
<dbReference type="InterPro" id="IPR016181">
    <property type="entry name" value="Acyl_CoA_acyltransferase"/>
</dbReference>
<evidence type="ECO:0000313" key="2">
    <source>
        <dbReference type="EMBL" id="TWD82476.1"/>
    </source>
</evidence>
<dbReference type="EMBL" id="VIVK01000001">
    <property type="protein sequence ID" value="TWD82476.1"/>
    <property type="molecule type" value="Genomic_DNA"/>
</dbReference>
<accession>A0A561BUB6</accession>
<evidence type="ECO:0000259" key="1">
    <source>
        <dbReference type="Pfam" id="PF00583"/>
    </source>
</evidence>
<organism evidence="2 3">
    <name type="scientific">Kribbella amoyensis</name>
    <dbReference type="NCBI Taxonomy" id="996641"/>
    <lineage>
        <taxon>Bacteria</taxon>
        <taxon>Bacillati</taxon>
        <taxon>Actinomycetota</taxon>
        <taxon>Actinomycetes</taxon>
        <taxon>Propionibacteriales</taxon>
        <taxon>Kribbellaceae</taxon>
        <taxon>Kribbella</taxon>
    </lineage>
</organism>
<dbReference type="SUPFAM" id="SSF55729">
    <property type="entry name" value="Acyl-CoA N-acyltransferases (Nat)"/>
    <property type="match status" value="1"/>
</dbReference>
<proteinExistence type="predicted"/>
<dbReference type="Pfam" id="PF00583">
    <property type="entry name" value="Acetyltransf_1"/>
    <property type="match status" value="1"/>
</dbReference>
<name>A0A561BUB6_9ACTN</name>
<feature type="domain" description="N-acetyltransferase" evidence="1">
    <location>
        <begin position="2"/>
        <end position="46"/>
    </location>
</feature>
<dbReference type="InterPro" id="IPR000182">
    <property type="entry name" value="GNAT_dom"/>
</dbReference>
<dbReference type="GO" id="GO:0016747">
    <property type="term" value="F:acyltransferase activity, transferring groups other than amino-acyl groups"/>
    <property type="evidence" value="ECO:0007669"/>
    <property type="project" value="InterPro"/>
</dbReference>
<protein>
    <submittedName>
        <fullName evidence="2">Acetyltransferase (GNAT) family protein</fullName>
    </submittedName>
</protein>
<comment type="caution">
    <text evidence="2">The sequence shown here is derived from an EMBL/GenBank/DDBJ whole genome shotgun (WGS) entry which is preliminary data.</text>
</comment>
<dbReference type="AlphaFoldDB" id="A0A561BUB6"/>
<keyword evidence="2" id="KW-0808">Transferase</keyword>